<gene>
    <name evidence="2" type="ORF">D0Z07_3138</name>
</gene>
<keyword evidence="1" id="KW-0732">Signal</keyword>
<name>A0A9P7AZ02_9HELO</name>
<keyword evidence="3" id="KW-1185">Reference proteome</keyword>
<dbReference type="EMBL" id="VNKQ01000006">
    <property type="protein sequence ID" value="KAG0650520.1"/>
    <property type="molecule type" value="Genomic_DNA"/>
</dbReference>
<feature type="chain" id="PRO_5040111740" evidence="1">
    <location>
        <begin position="22"/>
        <end position="352"/>
    </location>
</feature>
<sequence>MVSSDLSSVLFLAFCATPVDAFFFWNRHHEYIHPVLVPQVKRQESHISSNTTALPANYTGAAPSGYNATSTSSSFAFSLPANDEQNLTVQGMVVTATIPAYAVCNMPGANSATSCATVDSTVTTSSCSTTLTAGFDRYVISDCEQNITFSTQSSYSVATVTSGSAAASAFANRDIACPSPTTYVQNVVTYYVSHWRLIASGDPSSITAVVCKTDIAGEISCEDIQEVWVVHTEFVPVTTTTIVSIDRFFQYPAVVYYGAGQSMKVDSGHVNIRTSISYATSTAKYVTSTAQQIAAVTTSAQALQTSTTISTRTVFTTRTVTITLQYGLAAASTFHSSAEPCPREQILASLQF</sequence>
<feature type="signal peptide" evidence="1">
    <location>
        <begin position="1"/>
        <end position="21"/>
    </location>
</feature>
<protein>
    <submittedName>
        <fullName evidence="2">Uncharacterized protein</fullName>
    </submittedName>
</protein>
<dbReference type="OrthoDB" id="4121208at2759"/>
<comment type="caution">
    <text evidence="2">The sequence shown here is derived from an EMBL/GenBank/DDBJ whole genome shotgun (WGS) entry which is preliminary data.</text>
</comment>
<proteinExistence type="predicted"/>
<reference evidence="2" key="1">
    <citation type="submission" date="2019-07" db="EMBL/GenBank/DDBJ databases">
        <title>Hyphodiscus hymeniophilus genome sequencing and assembly.</title>
        <authorList>
            <person name="Kramer G."/>
            <person name="Nodwell J."/>
        </authorList>
    </citation>
    <scope>NUCLEOTIDE SEQUENCE</scope>
    <source>
        <strain evidence="2">ATCC 34498</strain>
    </source>
</reference>
<organism evidence="2 3">
    <name type="scientific">Hyphodiscus hymeniophilus</name>
    <dbReference type="NCBI Taxonomy" id="353542"/>
    <lineage>
        <taxon>Eukaryota</taxon>
        <taxon>Fungi</taxon>
        <taxon>Dikarya</taxon>
        <taxon>Ascomycota</taxon>
        <taxon>Pezizomycotina</taxon>
        <taxon>Leotiomycetes</taxon>
        <taxon>Helotiales</taxon>
        <taxon>Hyphodiscaceae</taxon>
        <taxon>Hyphodiscus</taxon>
    </lineage>
</organism>
<evidence type="ECO:0000313" key="3">
    <source>
        <dbReference type="Proteomes" id="UP000785200"/>
    </source>
</evidence>
<evidence type="ECO:0000256" key="1">
    <source>
        <dbReference type="SAM" id="SignalP"/>
    </source>
</evidence>
<accession>A0A9P7AZ02</accession>
<dbReference type="Proteomes" id="UP000785200">
    <property type="component" value="Unassembled WGS sequence"/>
</dbReference>
<dbReference type="AlphaFoldDB" id="A0A9P7AZ02"/>
<evidence type="ECO:0000313" key="2">
    <source>
        <dbReference type="EMBL" id="KAG0650520.1"/>
    </source>
</evidence>